<dbReference type="PANTHER" id="PTHR47306">
    <property type="entry name" value="SI:CH211-178J18.4-RELATED"/>
    <property type="match status" value="1"/>
</dbReference>
<dbReference type="Proteomes" id="UP001221898">
    <property type="component" value="Unassembled WGS sequence"/>
</dbReference>
<organism evidence="2 3">
    <name type="scientific">Aldrovandia affinis</name>
    <dbReference type="NCBI Taxonomy" id="143900"/>
    <lineage>
        <taxon>Eukaryota</taxon>
        <taxon>Metazoa</taxon>
        <taxon>Chordata</taxon>
        <taxon>Craniata</taxon>
        <taxon>Vertebrata</taxon>
        <taxon>Euteleostomi</taxon>
        <taxon>Actinopterygii</taxon>
        <taxon>Neopterygii</taxon>
        <taxon>Teleostei</taxon>
        <taxon>Notacanthiformes</taxon>
        <taxon>Halosauridae</taxon>
        <taxon>Aldrovandia</taxon>
    </lineage>
</organism>
<gene>
    <name evidence="2" type="ORF">AAFF_G00384830</name>
</gene>
<proteinExistence type="predicted"/>
<evidence type="ECO:0000313" key="2">
    <source>
        <dbReference type="EMBL" id="KAJ8362280.1"/>
    </source>
</evidence>
<feature type="compositionally biased region" description="Polar residues" evidence="1">
    <location>
        <begin position="547"/>
        <end position="557"/>
    </location>
</feature>
<name>A0AAD7R4R9_9TELE</name>
<dbReference type="PANTHER" id="PTHR47306:SF2">
    <property type="entry name" value="CORE-BINDING (CB) DOMAIN-CONTAINING PROTEIN"/>
    <property type="match status" value="1"/>
</dbReference>
<sequence>MKETPEAISAALNKAKVDTREHLKTGMVWSYGLICSIMGDANPVSRMVEELQRRHNVVTNLPPQLPYANVTGRPSSSTPPQPAETAAPETGESEQSDHASVSSGEMFQWLRSPLPCLAPPPLIRARPRRPVPQCLTDAAAVLGKSFCGAGERTLADLLRWLRDPSPNPTPGLKRGFLRCSKPPAGGGCKNGRAERVRKPAVCKRAPAPCGQTRSELGSTPAPRTSCPHISRVCMKRETPEAISAALNKAKVDTREHLKTGMVWSYGLICSIMGDANPVSRMVEELQRRHNVVTNLPPQLPYANVTGRPSSSTPPQPAETAAPETGESEQSDHASVSSGEMFQCQPNRHIMLCPVCHKTQDILSAHLRRVCMKRETPEAISAALNKAKVDTREHLKTGMVWSYGLICSIMGDANPVSRMVEELQRHHNVVTNLPPQLPYANVTGRPSSSTPPQPAETAAPETGESEQSDHASVSSGEMFQCEQDNKWSTMARKLMAEKSLYRKHSLDHPVLKGFGTHLEKDLQNEHYKQEKMMEPHSSEQLVDFLSPGLTNRHTPSKF</sequence>
<feature type="region of interest" description="Disordered" evidence="1">
    <location>
        <begin position="296"/>
        <end position="338"/>
    </location>
</feature>
<dbReference type="AlphaFoldDB" id="A0AAD7R4R9"/>
<evidence type="ECO:0000313" key="3">
    <source>
        <dbReference type="Proteomes" id="UP001221898"/>
    </source>
</evidence>
<reference evidence="2" key="1">
    <citation type="journal article" date="2023" name="Science">
        <title>Genome structures resolve the early diversification of teleost fishes.</title>
        <authorList>
            <person name="Parey E."/>
            <person name="Louis A."/>
            <person name="Montfort J."/>
            <person name="Bouchez O."/>
            <person name="Roques C."/>
            <person name="Iampietro C."/>
            <person name="Lluch J."/>
            <person name="Castinel A."/>
            <person name="Donnadieu C."/>
            <person name="Desvignes T."/>
            <person name="Floi Bucao C."/>
            <person name="Jouanno E."/>
            <person name="Wen M."/>
            <person name="Mejri S."/>
            <person name="Dirks R."/>
            <person name="Jansen H."/>
            <person name="Henkel C."/>
            <person name="Chen W.J."/>
            <person name="Zahm M."/>
            <person name="Cabau C."/>
            <person name="Klopp C."/>
            <person name="Thompson A.W."/>
            <person name="Robinson-Rechavi M."/>
            <person name="Braasch I."/>
            <person name="Lecointre G."/>
            <person name="Bobe J."/>
            <person name="Postlethwait J.H."/>
            <person name="Berthelot C."/>
            <person name="Roest Crollius H."/>
            <person name="Guiguen Y."/>
        </authorList>
    </citation>
    <scope>NUCLEOTIDE SEQUENCE</scope>
    <source>
        <strain evidence="2">NC1722</strain>
    </source>
</reference>
<keyword evidence="3" id="KW-1185">Reference proteome</keyword>
<evidence type="ECO:0000256" key="1">
    <source>
        <dbReference type="SAM" id="MobiDB-lite"/>
    </source>
</evidence>
<protein>
    <submittedName>
        <fullName evidence="2">Uncharacterized protein</fullName>
    </submittedName>
</protein>
<feature type="region of interest" description="Disordered" evidence="1">
    <location>
        <begin position="532"/>
        <end position="557"/>
    </location>
</feature>
<feature type="region of interest" description="Disordered" evidence="1">
    <location>
        <begin position="432"/>
        <end position="479"/>
    </location>
</feature>
<feature type="region of interest" description="Disordered" evidence="1">
    <location>
        <begin position="62"/>
        <end position="104"/>
    </location>
</feature>
<dbReference type="EMBL" id="JAINUG010000708">
    <property type="protein sequence ID" value="KAJ8362280.1"/>
    <property type="molecule type" value="Genomic_DNA"/>
</dbReference>
<comment type="caution">
    <text evidence="2">The sequence shown here is derived from an EMBL/GenBank/DDBJ whole genome shotgun (WGS) entry which is preliminary data.</text>
</comment>
<accession>A0AAD7R4R9</accession>